<reference evidence="2 3" key="1">
    <citation type="submission" date="2019-07" db="EMBL/GenBank/DDBJ databases">
        <title>Sphingomonas solaris sp. nov., isolated from a solar panel from Boston, Massachusetts.</title>
        <authorList>
            <person name="Tanner K."/>
            <person name="Pascual J."/>
            <person name="Mancuso C."/>
            <person name="Pereto J."/>
            <person name="Khalil A."/>
            <person name="Vilanova C."/>
        </authorList>
    </citation>
    <scope>NUCLEOTIDE SEQUENCE [LARGE SCALE GENOMIC DNA]</scope>
    <source>
        <strain evidence="2 3">R4DWN</strain>
    </source>
</reference>
<evidence type="ECO:0000256" key="1">
    <source>
        <dbReference type="SAM" id="SignalP"/>
    </source>
</evidence>
<accession>A0A558R1T5</accession>
<feature type="signal peptide" evidence="1">
    <location>
        <begin position="1"/>
        <end position="23"/>
    </location>
</feature>
<keyword evidence="3" id="KW-1185">Reference proteome</keyword>
<dbReference type="RefSeq" id="WP_145152227.1">
    <property type="nucleotide sequence ID" value="NZ_VNIM01000048.1"/>
</dbReference>
<gene>
    <name evidence="2" type="ORF">FOY91_12370</name>
</gene>
<dbReference type="Proteomes" id="UP000318681">
    <property type="component" value="Unassembled WGS sequence"/>
</dbReference>
<proteinExistence type="predicted"/>
<dbReference type="AlphaFoldDB" id="A0A558R1T5"/>
<dbReference type="PROSITE" id="PS51257">
    <property type="entry name" value="PROKAR_LIPOPROTEIN"/>
    <property type="match status" value="1"/>
</dbReference>
<feature type="chain" id="PRO_5022148065" evidence="1">
    <location>
        <begin position="24"/>
        <end position="362"/>
    </location>
</feature>
<dbReference type="OrthoDB" id="581140at2"/>
<protein>
    <submittedName>
        <fullName evidence="2">DUF3500 domain-containing protein</fullName>
    </submittedName>
</protein>
<name>A0A558R1T5_9SPHN</name>
<evidence type="ECO:0000313" key="2">
    <source>
        <dbReference type="EMBL" id="TVV73329.1"/>
    </source>
</evidence>
<evidence type="ECO:0000313" key="3">
    <source>
        <dbReference type="Proteomes" id="UP000318681"/>
    </source>
</evidence>
<organism evidence="2 3">
    <name type="scientific">Alterirhizorhabdus solaris</name>
    <dbReference type="NCBI Taxonomy" id="2529389"/>
    <lineage>
        <taxon>Bacteria</taxon>
        <taxon>Pseudomonadati</taxon>
        <taxon>Pseudomonadota</taxon>
        <taxon>Alphaproteobacteria</taxon>
        <taxon>Sphingomonadales</taxon>
        <taxon>Rhizorhabdaceae</taxon>
        <taxon>Alterirhizorhabdus</taxon>
    </lineage>
</organism>
<dbReference type="InterPro" id="IPR021889">
    <property type="entry name" value="DUF3500"/>
</dbReference>
<keyword evidence="1" id="KW-0732">Signal</keyword>
<sequence length="362" mass="38564">MNRIVKHAATVTGALGLLVAATACSGRGPKGETVDLPIATTIAVKPADARAKAIVATATAFLATLSEAQRKAVVYAFDDNAQRARWSNFPVSFVERGGIMRRDLTVAQKAALDALLGQVLSERGVRNARMQMAADDALVGGPGPGADFGSQFYYVAFLGQPSVAKPWMFQFGGHHLAINVTFVGPEASFSPMLTGGQPLTIRYEGRKVYITREEVDAAQALLASLNPAQRKAAVLGDQPIQLLLGPGEHGTTVAAEGVRGADLTAAQQALLLAVVQARVGQFNARDAQAKMAAVRADLQQTTFGWWGPQDQPGAAYFRITGPRIVQEYAPQHMGDDDPTEHDHSMYRDPANDYGAAWVAARK</sequence>
<dbReference type="PANTHER" id="PTHR37489:SF1">
    <property type="entry name" value="DUF3500 DOMAIN-CONTAINING PROTEIN"/>
    <property type="match status" value="1"/>
</dbReference>
<comment type="caution">
    <text evidence="2">The sequence shown here is derived from an EMBL/GenBank/DDBJ whole genome shotgun (WGS) entry which is preliminary data.</text>
</comment>
<dbReference type="PANTHER" id="PTHR37489">
    <property type="entry name" value="DUF3500 DOMAIN-CONTAINING PROTEIN"/>
    <property type="match status" value="1"/>
</dbReference>
<dbReference type="Pfam" id="PF12006">
    <property type="entry name" value="DUF3500"/>
    <property type="match status" value="1"/>
</dbReference>
<dbReference type="EMBL" id="VNIM01000048">
    <property type="protein sequence ID" value="TVV73329.1"/>
    <property type="molecule type" value="Genomic_DNA"/>
</dbReference>